<sequence>MVTTSCNSQQQWKVVAQGGEWRFRRGEGEGEGYEFHILFLEKGYGFGFGYEILRGAREDDPQPQFSVISGRPREILSRKGLALGVGQICVACLSSSIHHRNHWFADAPEEDAILQAISILWTIWCNRNRAALDRSVLTPEEEAAAVDHILLHLVKQLLGIILAWRFIFCLLLKELGMPPSVKGVAAWACALLLDLCNSCGSTTLFAHSAAEVEAKACYEALLWALHHGHWNVKLSTDCLEVIQGRRNCSRVNPLLAGLLGDILHLCTFFNVVMRDHNIARAALQRFL</sequence>
<dbReference type="Pfam" id="PF13456">
    <property type="entry name" value="RVT_3"/>
    <property type="match status" value="1"/>
</dbReference>
<gene>
    <name evidence="2" type="ORF">Acr_00g0049390</name>
</gene>
<dbReference type="AlphaFoldDB" id="A0A7J0DK96"/>
<accession>A0A7J0DK96</accession>
<keyword evidence="3" id="KW-1185">Reference proteome</keyword>
<protein>
    <recommendedName>
        <fullName evidence="1">RNase H type-1 domain-containing protein</fullName>
    </recommendedName>
</protein>
<name>A0A7J0DK96_9ERIC</name>
<dbReference type="GO" id="GO:0003676">
    <property type="term" value="F:nucleic acid binding"/>
    <property type="evidence" value="ECO:0007669"/>
    <property type="project" value="InterPro"/>
</dbReference>
<organism evidence="2 3">
    <name type="scientific">Actinidia rufa</name>
    <dbReference type="NCBI Taxonomy" id="165716"/>
    <lineage>
        <taxon>Eukaryota</taxon>
        <taxon>Viridiplantae</taxon>
        <taxon>Streptophyta</taxon>
        <taxon>Embryophyta</taxon>
        <taxon>Tracheophyta</taxon>
        <taxon>Spermatophyta</taxon>
        <taxon>Magnoliopsida</taxon>
        <taxon>eudicotyledons</taxon>
        <taxon>Gunneridae</taxon>
        <taxon>Pentapetalae</taxon>
        <taxon>asterids</taxon>
        <taxon>Ericales</taxon>
        <taxon>Actinidiaceae</taxon>
        <taxon>Actinidia</taxon>
    </lineage>
</organism>
<dbReference type="Proteomes" id="UP000585474">
    <property type="component" value="Unassembled WGS sequence"/>
</dbReference>
<reference evidence="3" key="1">
    <citation type="submission" date="2019-07" db="EMBL/GenBank/DDBJ databases">
        <title>De Novo Assembly of kiwifruit Actinidia rufa.</title>
        <authorList>
            <person name="Sugita-Konishi S."/>
            <person name="Sato K."/>
            <person name="Mori E."/>
            <person name="Abe Y."/>
            <person name="Kisaki G."/>
            <person name="Hamano K."/>
            <person name="Suezawa K."/>
            <person name="Otani M."/>
            <person name="Fukuda T."/>
            <person name="Manabe T."/>
            <person name="Gomi K."/>
            <person name="Tabuchi M."/>
            <person name="Akimitsu K."/>
            <person name="Kataoka I."/>
        </authorList>
    </citation>
    <scope>NUCLEOTIDE SEQUENCE [LARGE SCALE GENOMIC DNA]</scope>
    <source>
        <strain evidence="3">cv. Fuchu</strain>
    </source>
</reference>
<dbReference type="InterPro" id="IPR002156">
    <property type="entry name" value="RNaseH_domain"/>
</dbReference>
<proteinExistence type="predicted"/>
<dbReference type="OrthoDB" id="1612237at2759"/>
<dbReference type="EMBL" id="BJWL01000270">
    <property type="protein sequence ID" value="GFS37038.1"/>
    <property type="molecule type" value="Genomic_DNA"/>
</dbReference>
<feature type="domain" description="RNase H type-1" evidence="1">
    <location>
        <begin position="188"/>
        <end position="276"/>
    </location>
</feature>
<evidence type="ECO:0000259" key="1">
    <source>
        <dbReference type="Pfam" id="PF13456"/>
    </source>
</evidence>
<comment type="caution">
    <text evidence="2">The sequence shown here is derived from an EMBL/GenBank/DDBJ whole genome shotgun (WGS) entry which is preliminary data.</text>
</comment>
<dbReference type="GO" id="GO:0004523">
    <property type="term" value="F:RNA-DNA hybrid ribonuclease activity"/>
    <property type="evidence" value="ECO:0007669"/>
    <property type="project" value="InterPro"/>
</dbReference>
<evidence type="ECO:0000313" key="3">
    <source>
        <dbReference type="Proteomes" id="UP000585474"/>
    </source>
</evidence>
<evidence type="ECO:0000313" key="2">
    <source>
        <dbReference type="EMBL" id="GFS37038.1"/>
    </source>
</evidence>